<name>A0A1A9W7H5_9MUSC</name>
<organism evidence="3 4">
    <name type="scientific">Glossina brevipalpis</name>
    <dbReference type="NCBI Taxonomy" id="37001"/>
    <lineage>
        <taxon>Eukaryota</taxon>
        <taxon>Metazoa</taxon>
        <taxon>Ecdysozoa</taxon>
        <taxon>Arthropoda</taxon>
        <taxon>Hexapoda</taxon>
        <taxon>Insecta</taxon>
        <taxon>Pterygota</taxon>
        <taxon>Neoptera</taxon>
        <taxon>Endopterygota</taxon>
        <taxon>Diptera</taxon>
        <taxon>Brachycera</taxon>
        <taxon>Muscomorpha</taxon>
        <taxon>Hippoboscoidea</taxon>
        <taxon>Glossinidae</taxon>
        <taxon>Glossina</taxon>
    </lineage>
</organism>
<evidence type="ECO:0000313" key="3">
    <source>
        <dbReference type="EnsemblMetazoa" id="GBRI008926-PA"/>
    </source>
</evidence>
<dbReference type="Pfam" id="PF15999">
    <property type="entry name" value="DUF4774"/>
    <property type="match status" value="1"/>
</dbReference>
<reference evidence="3" key="2">
    <citation type="submission" date="2020-05" db="UniProtKB">
        <authorList>
            <consortium name="EnsemblMetazoa"/>
        </authorList>
    </citation>
    <scope>IDENTIFICATION</scope>
    <source>
        <strain evidence="3">IAEA</strain>
    </source>
</reference>
<reference evidence="4" key="1">
    <citation type="submission" date="2014-03" db="EMBL/GenBank/DDBJ databases">
        <authorList>
            <person name="Aksoy S."/>
            <person name="Warren W."/>
            <person name="Wilson R.K."/>
        </authorList>
    </citation>
    <scope>NUCLEOTIDE SEQUENCE [LARGE SCALE GENOMIC DNA]</scope>
    <source>
        <strain evidence="4">IAEA</strain>
    </source>
</reference>
<proteinExistence type="predicted"/>
<feature type="compositionally biased region" description="Polar residues" evidence="1">
    <location>
        <begin position="410"/>
        <end position="420"/>
    </location>
</feature>
<dbReference type="InterPro" id="IPR031942">
    <property type="entry name" value="DUF4774"/>
</dbReference>
<dbReference type="Proteomes" id="UP000091820">
    <property type="component" value="Unassembled WGS sequence"/>
</dbReference>
<feature type="domain" description="DUF4774" evidence="2">
    <location>
        <begin position="462"/>
        <end position="515"/>
    </location>
</feature>
<keyword evidence="4" id="KW-1185">Reference proteome</keyword>
<dbReference type="EnsemblMetazoa" id="GBRI008926-RA">
    <property type="protein sequence ID" value="GBRI008926-PA"/>
    <property type="gene ID" value="GBRI008926"/>
</dbReference>
<accession>A0A1A9W7H5</accession>
<protein>
    <submittedName>
        <fullName evidence="3">DUF4774 domain-containing protein</fullName>
    </submittedName>
</protein>
<evidence type="ECO:0000259" key="2">
    <source>
        <dbReference type="Pfam" id="PF15999"/>
    </source>
</evidence>
<evidence type="ECO:0000313" key="4">
    <source>
        <dbReference type="Proteomes" id="UP000091820"/>
    </source>
</evidence>
<dbReference type="AlphaFoldDB" id="A0A1A9W7H5"/>
<feature type="region of interest" description="Disordered" evidence="1">
    <location>
        <begin position="406"/>
        <end position="433"/>
    </location>
</feature>
<sequence>MRSTTPPPKTIQNNISETKRILDEIEKINQALGYFKKTGPSKVPILLDSSEYLFPNGQNSPIKTTNGETLLFPTIRTVKSQIVHNRANQYNEISQREVLETSVKTKTNGLAKEHSQIPIKALIKSQAPPFIYFEPYHLELQQAQQSIQTPKVHFVIPVKLYKQNSRQEFLERLSPMDYQFKGYKIVGDFQNFYNKSNGIKQPAVSVKTKPSAKYHLLLVPQTLLMQPQARTVNKDIKIIEDENDLSTNSGRGEKVKKSSHKIQAPVNNTQILAKRTDLKSQNIEPNSINNLTKVSMITPFMTTTISTIQQQKLYKTPYANNTGPNAVKTAFQHIFKFPFRPESRPQQQQQQQQVYNTESSIQGVVPLKIPQKLQYTALAVANPLVGQSLNQHKPSDLHFTDYKWEDESMSGDNESSVSNLNEDDESHEKSEKTFLAHHQHHHAQKHEVQKEALKQAGIIIQKLKVRKGGIAIAGPGGVATAGSGGTAIVGPGGYALTHPRGLTIAGPGARVIAIPSHVDLKDALRRTNLVNQTWPREGRIVATGPTVYYAPPTAIDVEF</sequence>
<dbReference type="VEuPathDB" id="VectorBase:GBRI008926"/>
<evidence type="ECO:0000256" key="1">
    <source>
        <dbReference type="SAM" id="MobiDB-lite"/>
    </source>
</evidence>